<dbReference type="EMBL" id="CM039427">
    <property type="protein sequence ID" value="KAI4354511.1"/>
    <property type="molecule type" value="Genomic_DNA"/>
</dbReference>
<protein>
    <submittedName>
        <fullName evidence="1">Uncharacterized protein</fullName>
    </submittedName>
</protein>
<comment type="caution">
    <text evidence="1">The sequence shown here is derived from an EMBL/GenBank/DDBJ whole genome shotgun (WGS) entry which is preliminary data.</text>
</comment>
<proteinExistence type="predicted"/>
<keyword evidence="2" id="KW-1185">Reference proteome</keyword>
<evidence type="ECO:0000313" key="2">
    <source>
        <dbReference type="Proteomes" id="UP000828941"/>
    </source>
</evidence>
<gene>
    <name evidence="1" type="ORF">L6164_003364</name>
</gene>
<dbReference type="Proteomes" id="UP000828941">
    <property type="component" value="Chromosome 2"/>
</dbReference>
<accession>A0ACB9Q3S0</accession>
<name>A0ACB9Q3S0_BAUVA</name>
<reference evidence="1 2" key="1">
    <citation type="journal article" date="2022" name="DNA Res.">
        <title>Chromosomal-level genome assembly of the orchid tree Bauhinia variegata (Leguminosae; Cercidoideae) supports the allotetraploid origin hypothesis of Bauhinia.</title>
        <authorList>
            <person name="Zhong Y."/>
            <person name="Chen Y."/>
            <person name="Zheng D."/>
            <person name="Pang J."/>
            <person name="Liu Y."/>
            <person name="Luo S."/>
            <person name="Meng S."/>
            <person name="Qian L."/>
            <person name="Wei D."/>
            <person name="Dai S."/>
            <person name="Zhou R."/>
        </authorList>
    </citation>
    <scope>NUCLEOTIDE SEQUENCE [LARGE SCALE GENOMIC DNA]</scope>
    <source>
        <strain evidence="1">BV-YZ2020</strain>
    </source>
</reference>
<organism evidence="1 2">
    <name type="scientific">Bauhinia variegata</name>
    <name type="common">Purple orchid tree</name>
    <name type="synonym">Phanera variegata</name>
    <dbReference type="NCBI Taxonomy" id="167791"/>
    <lineage>
        <taxon>Eukaryota</taxon>
        <taxon>Viridiplantae</taxon>
        <taxon>Streptophyta</taxon>
        <taxon>Embryophyta</taxon>
        <taxon>Tracheophyta</taxon>
        <taxon>Spermatophyta</taxon>
        <taxon>Magnoliopsida</taxon>
        <taxon>eudicotyledons</taxon>
        <taxon>Gunneridae</taxon>
        <taxon>Pentapetalae</taxon>
        <taxon>rosids</taxon>
        <taxon>fabids</taxon>
        <taxon>Fabales</taxon>
        <taxon>Fabaceae</taxon>
        <taxon>Cercidoideae</taxon>
        <taxon>Cercideae</taxon>
        <taxon>Bauhiniinae</taxon>
        <taxon>Bauhinia</taxon>
    </lineage>
</organism>
<sequence length="694" mass="76588">MKPFAAMLPEISVWSIYLKLILLFYYVSLLGSQPSRVVSALGNETDYLALLKFKESISNYPSEILASWNSSTHFCNWHGITCSHRRQRVVELNLQSYELLGFISPHVGNLSFLRSIVLDNNRLKGEIPQELGRLFRLQQLSLANNTLSGKIPTNLTSCSKLRLLDLWRNAFVGKIPTEFCSLRKLEELSIDVNNLTGKIPNSIGNLSSLTTFWAGYNNLEGNIPDDISHLRNLTLIAVFGNNFFGSIPESLQEISVLNHLNVSFNMLDGKVPIEGVFKNASALSLIGNSRLCGGISELQLPPCPVKVTKKHHNFKLIIAITCVVIFLLLLSSILAIYLVRKRKKSSSTSAVEQASKVSYQCLQHATEGFSANNLIGSGSFGTVYKANLEPEYGVVAVKVLNLQKKGAHTSFIAECNALRNIRHRNLVKILTCCSSTDYKGKEFKALVFEYMANGSLEKWLHPGIESTNQPRTLSLVQRVNIITNVSSALHYLHNECEQPVIHCDLKPENVLLDHDMVAHVGDFGLARILSTINGISHMQVSSIGIKGTIGYAPPECGMGSDVSTQGDVYSFGILVLEMLTGRRPTEDMFKEGENLHGYVKNAYLDNLVQIVDPAIFHGELKLVAIAAEAEERDRRENPICMPPNVRDSLVSLFRIGLDCSVESPKERMSMANVIKELNLIRSSSPAAGGGSNGG</sequence>
<evidence type="ECO:0000313" key="1">
    <source>
        <dbReference type="EMBL" id="KAI4354511.1"/>
    </source>
</evidence>